<dbReference type="GO" id="GO:0003677">
    <property type="term" value="F:DNA binding"/>
    <property type="evidence" value="ECO:0007669"/>
    <property type="project" value="InterPro"/>
</dbReference>
<dbReference type="Proteomes" id="UP001153761">
    <property type="component" value="Chromosome"/>
</dbReference>
<accession>A0A1J1JH61</accession>
<dbReference type="InterPro" id="IPR047654">
    <property type="entry name" value="IS1634_transpos"/>
</dbReference>
<sequence>MKNPLEAIEIVNLDHLGIVAGVIDEMELVEEVNKKVGLRAKEAVSPGQVMKAMILNGLGFLSAPLYLFENFFVGKATEHLIGEGVIAEQLNDDRIGRALDKYYEVGTTNLFTAIALKAAQKFQVEKESVHLDSSSISVEGEYKSKEEENQEIEEEMKAIKIVHGYSRDKRPDLKQFIIDMVVSGDGDVPLYLKIDDGNADDKSVFVERLKEFKKQWTFEGICVADSALYTAENIGAMAGMKWITRVPLSIKEAQNKIVEIEEEEWEQSQIKGYRIATKSSEYANIKQRWLVVESEARKKAALKKISEQVEKQLENAKASLRKLLKQEYACIADAEIGIKMLSDSWKYHEIKEIKCTEKASKKSQSKTEKGNQEKTIVYQVTGEIEPRESVIEAEKIKAGRFILATNILDKKEVSNEKLLAEYKAQQSNERGFRFLKDPLFFTASVFVKKPERVEAIAMIMGLCLLVYNLAQRKLRKQLETAQEGVRNQVKKITNKPTMRWIFQMFQAVHLVRINGEKQVSNLTQERQEILQHLGKDCCQYYLMISGG</sequence>
<reference evidence="5" key="1">
    <citation type="submission" date="2015-09" db="EMBL/GenBank/DDBJ databases">
        <authorList>
            <person name="Jackson K.R."/>
            <person name="Lunt B.L."/>
            <person name="Fisher J.N.B."/>
            <person name="Gardner A.V."/>
            <person name="Bailey M.E."/>
            <person name="Deus L.M."/>
            <person name="Earl A.S."/>
            <person name="Gibby P.D."/>
            <person name="Hartmann K.A."/>
            <person name="Liu J.E."/>
            <person name="Manci A.M."/>
            <person name="Nielsen D.A."/>
            <person name="Solomon M.B."/>
            <person name="Breakwell D.P."/>
            <person name="Burnett S.H."/>
            <person name="Grose J.H."/>
        </authorList>
    </citation>
    <scope>NUCLEOTIDE SEQUENCE</scope>
    <source>
        <strain evidence="5">7805</strain>
    </source>
</reference>
<dbReference type="EMBL" id="LR882963">
    <property type="protein sequence ID" value="CAD5937725.1"/>
    <property type="molecule type" value="Genomic_DNA"/>
</dbReference>
<gene>
    <name evidence="4" type="ORF">PANO66_01770</name>
    <name evidence="5" type="ORF">PLAM_2115</name>
</gene>
<evidence type="ECO:0000259" key="2">
    <source>
        <dbReference type="Pfam" id="PF01609"/>
    </source>
</evidence>
<evidence type="ECO:0000313" key="4">
    <source>
        <dbReference type="EMBL" id="CAD5937725.1"/>
    </source>
</evidence>
<dbReference type="GO" id="GO:0006313">
    <property type="term" value="P:DNA transposition"/>
    <property type="evidence" value="ECO:0007669"/>
    <property type="project" value="InterPro"/>
</dbReference>
<feature type="coiled-coil region" evidence="1">
    <location>
        <begin position="299"/>
        <end position="326"/>
    </location>
</feature>
<evidence type="ECO:0000313" key="5">
    <source>
        <dbReference type="EMBL" id="CUM60081.1"/>
    </source>
</evidence>
<name>A0A1J1JH61_PLAAG</name>
<feature type="domain" description="DUF4277" evidence="3">
    <location>
        <begin position="9"/>
        <end position="116"/>
    </location>
</feature>
<evidence type="ECO:0000256" key="1">
    <source>
        <dbReference type="SAM" id="Coils"/>
    </source>
</evidence>
<dbReference type="EMBL" id="LO018304">
    <property type="protein sequence ID" value="CUM60081.1"/>
    <property type="molecule type" value="Genomic_DNA"/>
</dbReference>
<dbReference type="GO" id="GO:0004803">
    <property type="term" value="F:transposase activity"/>
    <property type="evidence" value="ECO:0007669"/>
    <property type="project" value="InterPro"/>
</dbReference>
<dbReference type="AlphaFoldDB" id="A0A1J1JH61"/>
<dbReference type="PANTHER" id="PTHR34614:SF2">
    <property type="entry name" value="TRANSPOSASE IS4-LIKE DOMAIN-CONTAINING PROTEIN"/>
    <property type="match status" value="1"/>
</dbReference>
<dbReference type="PANTHER" id="PTHR34614">
    <property type="match status" value="1"/>
</dbReference>
<dbReference type="InterPro" id="IPR002559">
    <property type="entry name" value="Transposase_11"/>
</dbReference>
<dbReference type="InterPro" id="IPR025457">
    <property type="entry name" value="DUF4277"/>
</dbReference>
<organism evidence="5">
    <name type="scientific">Planktothrix agardhii</name>
    <name type="common">Oscillatoria agardhii</name>
    <dbReference type="NCBI Taxonomy" id="1160"/>
    <lineage>
        <taxon>Bacteria</taxon>
        <taxon>Bacillati</taxon>
        <taxon>Cyanobacteriota</taxon>
        <taxon>Cyanophyceae</taxon>
        <taxon>Oscillatoriophycideae</taxon>
        <taxon>Oscillatoriales</taxon>
        <taxon>Microcoleaceae</taxon>
        <taxon>Planktothrix</taxon>
    </lineage>
</organism>
<evidence type="ECO:0008006" key="6">
    <source>
        <dbReference type="Google" id="ProtNLM"/>
    </source>
</evidence>
<proteinExistence type="predicted"/>
<reference evidence="4" key="2">
    <citation type="submission" date="2020-09" db="EMBL/GenBank/DDBJ databases">
        <authorList>
            <person name="Blom J."/>
        </authorList>
    </citation>
    <scope>NUCLEOTIDE SEQUENCE</scope>
    <source>
        <strain evidence="4">No.66</strain>
    </source>
</reference>
<dbReference type="NCBIfam" id="NF033559">
    <property type="entry name" value="transpos_IS1634"/>
    <property type="match status" value="1"/>
</dbReference>
<dbReference type="RefSeq" id="WP_254032265.1">
    <property type="nucleotide sequence ID" value="NZ_LR882963.1"/>
</dbReference>
<dbReference type="Pfam" id="PF14104">
    <property type="entry name" value="DUF4277"/>
    <property type="match status" value="1"/>
</dbReference>
<feature type="coiled-coil region" evidence="1">
    <location>
        <begin position="135"/>
        <end position="162"/>
    </location>
</feature>
<keyword evidence="1" id="KW-0175">Coiled coil</keyword>
<feature type="domain" description="Transposase IS4-like" evidence="2">
    <location>
        <begin position="131"/>
        <end position="466"/>
    </location>
</feature>
<protein>
    <recommendedName>
        <fullName evidence="6">Transposase</fullName>
    </recommendedName>
</protein>
<evidence type="ECO:0000259" key="3">
    <source>
        <dbReference type="Pfam" id="PF14104"/>
    </source>
</evidence>
<dbReference type="Pfam" id="PF01609">
    <property type="entry name" value="DDE_Tnp_1"/>
    <property type="match status" value="1"/>
</dbReference>